<dbReference type="Gene3D" id="1.10.510.10">
    <property type="entry name" value="Transferase(Phosphotransferase) domain 1"/>
    <property type="match status" value="1"/>
</dbReference>
<dbReference type="Gene3D" id="3.30.200.20">
    <property type="entry name" value="Phosphorylase Kinase, domain 1"/>
    <property type="match status" value="1"/>
</dbReference>
<dbReference type="PANTHER" id="PTHR43289">
    <property type="entry name" value="MITOGEN-ACTIVATED PROTEIN KINASE KINASE KINASE 20-RELATED"/>
    <property type="match status" value="1"/>
</dbReference>
<feature type="compositionally biased region" description="Low complexity" evidence="9">
    <location>
        <begin position="370"/>
        <end position="394"/>
    </location>
</feature>
<evidence type="ECO:0000313" key="13">
    <source>
        <dbReference type="Proteomes" id="UP000824220"/>
    </source>
</evidence>
<dbReference type="GO" id="GO:0045717">
    <property type="term" value="P:negative regulation of fatty acid biosynthetic process"/>
    <property type="evidence" value="ECO:0007669"/>
    <property type="project" value="UniProtKB-ARBA"/>
</dbReference>
<dbReference type="Pfam" id="PF00069">
    <property type="entry name" value="Pkinase"/>
    <property type="match status" value="1"/>
</dbReference>
<dbReference type="InterPro" id="IPR011009">
    <property type="entry name" value="Kinase-like_dom_sf"/>
</dbReference>
<keyword evidence="6" id="KW-0067">ATP-binding</keyword>
<comment type="catalytic activity">
    <reaction evidence="7">
        <text>L-threonyl-[protein] + ATP = O-phospho-L-threonyl-[protein] + ADP + H(+)</text>
        <dbReference type="Rhea" id="RHEA:46608"/>
        <dbReference type="Rhea" id="RHEA-COMP:11060"/>
        <dbReference type="Rhea" id="RHEA-COMP:11605"/>
        <dbReference type="ChEBI" id="CHEBI:15378"/>
        <dbReference type="ChEBI" id="CHEBI:30013"/>
        <dbReference type="ChEBI" id="CHEBI:30616"/>
        <dbReference type="ChEBI" id="CHEBI:61977"/>
        <dbReference type="ChEBI" id="CHEBI:456216"/>
        <dbReference type="EC" id="2.7.11.1"/>
    </reaction>
</comment>
<dbReference type="AlphaFoldDB" id="A0A9D2H4E1"/>
<dbReference type="FunFam" id="1.10.510.10:FF:000021">
    <property type="entry name" value="Serine/threonine protein kinase"/>
    <property type="match status" value="1"/>
</dbReference>
<evidence type="ECO:0000256" key="1">
    <source>
        <dbReference type="ARBA" id="ARBA00012513"/>
    </source>
</evidence>
<protein>
    <recommendedName>
        <fullName evidence="1">non-specific serine/threonine protein kinase</fullName>
        <ecNumber evidence="1">2.7.11.1</ecNumber>
    </recommendedName>
</protein>
<dbReference type="InterPro" id="IPR008271">
    <property type="entry name" value="Ser/Thr_kinase_AS"/>
</dbReference>
<dbReference type="CDD" id="cd14014">
    <property type="entry name" value="STKc_PknB_like"/>
    <property type="match status" value="1"/>
</dbReference>
<evidence type="ECO:0000256" key="2">
    <source>
        <dbReference type="ARBA" id="ARBA00022527"/>
    </source>
</evidence>
<dbReference type="EC" id="2.7.11.1" evidence="1"/>
<reference evidence="12" key="1">
    <citation type="journal article" date="2021" name="PeerJ">
        <title>Extensive microbial diversity within the chicken gut microbiome revealed by metagenomics and culture.</title>
        <authorList>
            <person name="Gilroy R."/>
            <person name="Ravi A."/>
            <person name="Getino M."/>
            <person name="Pursley I."/>
            <person name="Horton D.L."/>
            <person name="Alikhan N.F."/>
            <person name="Baker D."/>
            <person name="Gharbi K."/>
            <person name="Hall N."/>
            <person name="Watson M."/>
            <person name="Adriaenssens E.M."/>
            <person name="Foster-Nyarko E."/>
            <person name="Jarju S."/>
            <person name="Secka A."/>
            <person name="Antonio M."/>
            <person name="Oren A."/>
            <person name="Chaudhuri R.R."/>
            <person name="La Ragione R."/>
            <person name="Hildebrand F."/>
            <person name="Pallen M.J."/>
        </authorList>
    </citation>
    <scope>NUCLEOTIDE SEQUENCE</scope>
    <source>
        <strain evidence="12">ChiHjej8B7-3636</strain>
    </source>
</reference>
<evidence type="ECO:0000256" key="3">
    <source>
        <dbReference type="ARBA" id="ARBA00022679"/>
    </source>
</evidence>
<evidence type="ECO:0000256" key="8">
    <source>
        <dbReference type="ARBA" id="ARBA00048679"/>
    </source>
</evidence>
<feature type="compositionally biased region" description="Gly residues" evidence="9">
    <location>
        <begin position="588"/>
        <end position="606"/>
    </location>
</feature>
<dbReference type="Proteomes" id="UP000824220">
    <property type="component" value="Unassembled WGS sequence"/>
</dbReference>
<keyword evidence="5 12" id="KW-0418">Kinase</keyword>
<evidence type="ECO:0000259" key="11">
    <source>
        <dbReference type="PROSITE" id="PS50011"/>
    </source>
</evidence>
<comment type="catalytic activity">
    <reaction evidence="8">
        <text>L-seryl-[protein] + ATP = O-phospho-L-seryl-[protein] + ADP + H(+)</text>
        <dbReference type="Rhea" id="RHEA:17989"/>
        <dbReference type="Rhea" id="RHEA-COMP:9863"/>
        <dbReference type="Rhea" id="RHEA-COMP:11604"/>
        <dbReference type="ChEBI" id="CHEBI:15378"/>
        <dbReference type="ChEBI" id="CHEBI:29999"/>
        <dbReference type="ChEBI" id="CHEBI:30616"/>
        <dbReference type="ChEBI" id="CHEBI:83421"/>
        <dbReference type="ChEBI" id="CHEBI:456216"/>
        <dbReference type="EC" id="2.7.11.1"/>
    </reaction>
</comment>
<dbReference type="GO" id="GO:0004674">
    <property type="term" value="F:protein serine/threonine kinase activity"/>
    <property type="evidence" value="ECO:0007669"/>
    <property type="project" value="UniProtKB-KW"/>
</dbReference>
<feature type="domain" description="Protein kinase" evidence="11">
    <location>
        <begin position="13"/>
        <end position="270"/>
    </location>
</feature>
<sequence>MRPTQGVTFGGRYELSSRIAIGGMGEVWEATDHVIGRTVAIKILKDEYMGDPGFLERFRAEARHAALVNHEGIASVFDYGEETGSAYLVMELVPGEALSTRLERDSKLPSDTVLDYISQTASALQAAHAAGLVHRDIKPGNLLITPDGRVKITDFGIARIADQVPLTATGQVMGTVQYLSPEQASGHPASPATDIYSLGIVAYECLAGRRPFTGESQVAIAMAQINDTPPPLDPSIPAPVRQLVISMIAKKPNERPASAAAVSRACNALRRGDMNAAVAAAPMIAGSAGGSDEMTQLLAGTGSATQMMPTTSPLPLGDPGPDKAPKKKRSPWTGPLIALIILLVLVIGGAVWGMMSGFFGDDEDPNGAGPTPTSAPSSSAEPSTTPEPTESATPSMVDISALGLEGMTCDDAARTISEQSAEVTLNCESGDAASSEDQVGQIYNVEPRGFVQIGTTVTATAYGDLVDIPAPDAAPSFGQSDLVRGGTAQLDWSPYTCPSGTGTLQGYNVTVEGALFDDGTEDRVFGPDGYVTQVTIKEDAQYVGASYRAICATDDNQRYSDAASMEPVATSGGDEPTPPASPSTSPGEGAGNSQGAGNGQGTGAGQGASAAETPGSEKP</sequence>
<gene>
    <name evidence="12" type="ORF">H9800_06250</name>
</gene>
<keyword evidence="10" id="KW-1133">Transmembrane helix</keyword>
<dbReference type="PANTHER" id="PTHR43289:SF6">
    <property type="entry name" value="SERINE_THREONINE-PROTEIN KINASE NEKL-3"/>
    <property type="match status" value="1"/>
</dbReference>
<evidence type="ECO:0000256" key="5">
    <source>
        <dbReference type="ARBA" id="ARBA00022777"/>
    </source>
</evidence>
<feature type="region of interest" description="Disordered" evidence="9">
    <location>
        <begin position="304"/>
        <end position="330"/>
    </location>
</feature>
<comment type="caution">
    <text evidence="12">The sequence shown here is derived from an EMBL/GenBank/DDBJ whole genome shotgun (WGS) entry which is preliminary data.</text>
</comment>
<organism evidence="12 13">
    <name type="scientific">Candidatus Microbacterium stercoravium</name>
    <dbReference type="NCBI Taxonomy" id="2838697"/>
    <lineage>
        <taxon>Bacteria</taxon>
        <taxon>Bacillati</taxon>
        <taxon>Actinomycetota</taxon>
        <taxon>Actinomycetes</taxon>
        <taxon>Micrococcales</taxon>
        <taxon>Microbacteriaceae</taxon>
        <taxon>Microbacterium</taxon>
    </lineage>
</organism>
<keyword evidence="4" id="KW-0547">Nucleotide-binding</keyword>
<dbReference type="GO" id="GO:0005524">
    <property type="term" value="F:ATP binding"/>
    <property type="evidence" value="ECO:0007669"/>
    <property type="project" value="UniProtKB-KW"/>
</dbReference>
<keyword evidence="3" id="KW-0808">Transferase</keyword>
<proteinExistence type="predicted"/>
<feature type="region of interest" description="Disordered" evidence="9">
    <location>
        <begin position="362"/>
        <end position="394"/>
    </location>
</feature>
<feature type="transmembrane region" description="Helical" evidence="10">
    <location>
        <begin position="336"/>
        <end position="355"/>
    </location>
</feature>
<evidence type="ECO:0000256" key="6">
    <source>
        <dbReference type="ARBA" id="ARBA00022840"/>
    </source>
</evidence>
<evidence type="ECO:0000256" key="9">
    <source>
        <dbReference type="SAM" id="MobiDB-lite"/>
    </source>
</evidence>
<dbReference type="SMART" id="SM00220">
    <property type="entry name" value="S_TKc"/>
    <property type="match status" value="1"/>
</dbReference>
<dbReference type="PROSITE" id="PS50011">
    <property type="entry name" value="PROTEIN_KINASE_DOM"/>
    <property type="match status" value="1"/>
</dbReference>
<evidence type="ECO:0000256" key="7">
    <source>
        <dbReference type="ARBA" id="ARBA00047899"/>
    </source>
</evidence>
<keyword evidence="10" id="KW-0812">Transmembrane</keyword>
<name>A0A9D2H4E1_9MICO</name>
<dbReference type="InterPro" id="IPR000719">
    <property type="entry name" value="Prot_kinase_dom"/>
</dbReference>
<evidence type="ECO:0000256" key="4">
    <source>
        <dbReference type="ARBA" id="ARBA00022741"/>
    </source>
</evidence>
<dbReference type="PROSITE" id="PS00108">
    <property type="entry name" value="PROTEIN_KINASE_ST"/>
    <property type="match status" value="1"/>
</dbReference>
<evidence type="ECO:0000256" key="10">
    <source>
        <dbReference type="SAM" id="Phobius"/>
    </source>
</evidence>
<keyword evidence="10" id="KW-0472">Membrane</keyword>
<reference evidence="12" key="2">
    <citation type="submission" date="2021-04" db="EMBL/GenBank/DDBJ databases">
        <authorList>
            <person name="Gilroy R."/>
        </authorList>
    </citation>
    <scope>NUCLEOTIDE SEQUENCE</scope>
    <source>
        <strain evidence="12">ChiHjej8B7-3636</strain>
    </source>
</reference>
<dbReference type="EMBL" id="DXAM01000088">
    <property type="protein sequence ID" value="HJA04447.1"/>
    <property type="molecule type" value="Genomic_DNA"/>
</dbReference>
<evidence type="ECO:0000313" key="12">
    <source>
        <dbReference type="EMBL" id="HJA04447.1"/>
    </source>
</evidence>
<keyword evidence="2 12" id="KW-0723">Serine/threonine-protein kinase</keyword>
<dbReference type="SUPFAM" id="SSF56112">
    <property type="entry name" value="Protein kinase-like (PK-like)"/>
    <property type="match status" value="1"/>
</dbReference>
<feature type="region of interest" description="Disordered" evidence="9">
    <location>
        <begin position="561"/>
        <end position="619"/>
    </location>
</feature>
<accession>A0A9D2H4E1</accession>
<dbReference type="FunFam" id="3.30.200.20:FF:000035">
    <property type="entry name" value="Serine/threonine protein kinase Stk1"/>
    <property type="match status" value="1"/>
</dbReference>